<dbReference type="EMBL" id="JBIASD010000085">
    <property type="protein sequence ID" value="MFF3672289.1"/>
    <property type="molecule type" value="Genomic_DNA"/>
</dbReference>
<dbReference type="RefSeq" id="WP_387418454.1">
    <property type="nucleotide sequence ID" value="NZ_JBIASD010000085.1"/>
</dbReference>
<sequence length="196" mass="21599">MTQQHPWGVMVEILGHEGISTPALRLRPWRTEDAVALVAAHRDPLLRRWLTTSLASGTEARRWIDDQSEGWATGVRFSFAILECRGKNGDAGRPVGHIAVTATDSSKTLATVGYWTSAEVRGRGIAGRALEVVSRWALGSQRIMPLTRLDLLHAVDNHASCRVAEKCRYALRSILPAQPPAFPRDGHLHVRINSDA</sequence>
<dbReference type="PROSITE" id="PS51186">
    <property type="entry name" value="GNAT"/>
    <property type="match status" value="1"/>
</dbReference>
<dbReference type="CDD" id="cd04301">
    <property type="entry name" value="NAT_SF"/>
    <property type="match status" value="1"/>
</dbReference>
<keyword evidence="3" id="KW-1185">Reference proteome</keyword>
<accession>A0ABW6T4S0</accession>
<name>A0ABW6T4S0_9ACTN</name>
<dbReference type="InterPro" id="IPR051531">
    <property type="entry name" value="N-acetyltransferase"/>
</dbReference>
<dbReference type="PANTHER" id="PTHR43792">
    <property type="entry name" value="GNAT FAMILY, PUTATIVE (AFU_ORTHOLOGUE AFUA_3G00765)-RELATED-RELATED"/>
    <property type="match status" value="1"/>
</dbReference>
<evidence type="ECO:0000313" key="2">
    <source>
        <dbReference type="EMBL" id="MFF3672289.1"/>
    </source>
</evidence>
<evidence type="ECO:0000259" key="1">
    <source>
        <dbReference type="PROSITE" id="PS51186"/>
    </source>
</evidence>
<dbReference type="Gene3D" id="3.40.630.30">
    <property type="match status" value="1"/>
</dbReference>
<dbReference type="Pfam" id="PF13302">
    <property type="entry name" value="Acetyltransf_3"/>
    <property type="match status" value="1"/>
</dbReference>
<dbReference type="InterPro" id="IPR000182">
    <property type="entry name" value="GNAT_dom"/>
</dbReference>
<evidence type="ECO:0000313" key="3">
    <source>
        <dbReference type="Proteomes" id="UP001602013"/>
    </source>
</evidence>
<dbReference type="GO" id="GO:0016746">
    <property type="term" value="F:acyltransferase activity"/>
    <property type="evidence" value="ECO:0007669"/>
    <property type="project" value="UniProtKB-KW"/>
</dbReference>
<protein>
    <submittedName>
        <fullName evidence="2">GNAT family N-acetyltransferase</fullName>
        <ecNumber evidence="2">2.3.-.-</ecNumber>
    </submittedName>
</protein>
<proteinExistence type="predicted"/>
<organism evidence="2 3">
    <name type="scientific">Microtetraspora malaysiensis</name>
    <dbReference type="NCBI Taxonomy" id="161358"/>
    <lineage>
        <taxon>Bacteria</taxon>
        <taxon>Bacillati</taxon>
        <taxon>Actinomycetota</taxon>
        <taxon>Actinomycetes</taxon>
        <taxon>Streptosporangiales</taxon>
        <taxon>Streptosporangiaceae</taxon>
        <taxon>Microtetraspora</taxon>
    </lineage>
</organism>
<reference evidence="2 3" key="1">
    <citation type="submission" date="2024-10" db="EMBL/GenBank/DDBJ databases">
        <title>The Natural Products Discovery Center: Release of the First 8490 Sequenced Strains for Exploring Actinobacteria Biosynthetic Diversity.</title>
        <authorList>
            <person name="Kalkreuter E."/>
            <person name="Kautsar S.A."/>
            <person name="Yang D."/>
            <person name="Bader C.D."/>
            <person name="Teijaro C.N."/>
            <person name="Fluegel L."/>
            <person name="Davis C.M."/>
            <person name="Simpson J.R."/>
            <person name="Lauterbach L."/>
            <person name="Steele A.D."/>
            <person name="Gui C."/>
            <person name="Meng S."/>
            <person name="Li G."/>
            <person name="Viehrig K."/>
            <person name="Ye F."/>
            <person name="Su P."/>
            <person name="Kiefer A.F."/>
            <person name="Nichols A."/>
            <person name="Cepeda A.J."/>
            <person name="Yan W."/>
            <person name="Fan B."/>
            <person name="Jiang Y."/>
            <person name="Adhikari A."/>
            <person name="Zheng C.-J."/>
            <person name="Schuster L."/>
            <person name="Cowan T.M."/>
            <person name="Smanski M.J."/>
            <person name="Chevrette M.G."/>
            <person name="De Carvalho L.P.S."/>
            <person name="Shen B."/>
        </authorList>
    </citation>
    <scope>NUCLEOTIDE SEQUENCE [LARGE SCALE GENOMIC DNA]</scope>
    <source>
        <strain evidence="2 3">NPDC002173</strain>
    </source>
</reference>
<comment type="caution">
    <text evidence="2">The sequence shown here is derived from an EMBL/GenBank/DDBJ whole genome shotgun (WGS) entry which is preliminary data.</text>
</comment>
<keyword evidence="2" id="KW-0808">Transferase</keyword>
<keyword evidence="2" id="KW-0012">Acyltransferase</keyword>
<dbReference type="InterPro" id="IPR016181">
    <property type="entry name" value="Acyl_CoA_acyltransferase"/>
</dbReference>
<feature type="domain" description="N-acetyltransferase" evidence="1">
    <location>
        <begin position="24"/>
        <end position="185"/>
    </location>
</feature>
<dbReference type="EC" id="2.3.-.-" evidence="2"/>
<gene>
    <name evidence="2" type="ORF">ACFYXI_43105</name>
</gene>
<dbReference type="SUPFAM" id="SSF55729">
    <property type="entry name" value="Acyl-CoA N-acyltransferases (Nat)"/>
    <property type="match status" value="1"/>
</dbReference>
<dbReference type="Proteomes" id="UP001602013">
    <property type="component" value="Unassembled WGS sequence"/>
</dbReference>